<evidence type="ECO:0008006" key="3">
    <source>
        <dbReference type="Google" id="ProtNLM"/>
    </source>
</evidence>
<name>A0AAD9KRP0_RIDPI</name>
<gene>
    <name evidence="1" type="ORF">NP493_718g01001</name>
</gene>
<dbReference type="SUPFAM" id="SSF48403">
    <property type="entry name" value="Ankyrin repeat"/>
    <property type="match status" value="1"/>
</dbReference>
<reference evidence="1" key="1">
    <citation type="journal article" date="2023" name="Mol. Biol. Evol.">
        <title>Third-Generation Sequencing Reveals the Adaptive Role of the Epigenome in Three Deep-Sea Polychaetes.</title>
        <authorList>
            <person name="Perez M."/>
            <person name="Aroh O."/>
            <person name="Sun Y."/>
            <person name="Lan Y."/>
            <person name="Juniper S.K."/>
            <person name="Young C.R."/>
            <person name="Angers B."/>
            <person name="Qian P.Y."/>
        </authorList>
    </citation>
    <scope>NUCLEOTIDE SEQUENCE</scope>
    <source>
        <strain evidence="1">R07B-5</strain>
    </source>
</reference>
<keyword evidence="2" id="KW-1185">Reference proteome</keyword>
<dbReference type="AlphaFoldDB" id="A0AAD9KRP0"/>
<protein>
    <recommendedName>
        <fullName evidence="3">Ankyrin repeat-containing protein</fullName>
    </recommendedName>
</protein>
<accession>A0AAD9KRP0</accession>
<dbReference type="Gene3D" id="1.25.40.20">
    <property type="entry name" value="Ankyrin repeat-containing domain"/>
    <property type="match status" value="1"/>
</dbReference>
<comment type="caution">
    <text evidence="1">The sequence shown here is derived from an EMBL/GenBank/DDBJ whole genome shotgun (WGS) entry which is preliminary data.</text>
</comment>
<proteinExistence type="predicted"/>
<organism evidence="1 2">
    <name type="scientific">Ridgeia piscesae</name>
    <name type="common">Tubeworm</name>
    <dbReference type="NCBI Taxonomy" id="27915"/>
    <lineage>
        <taxon>Eukaryota</taxon>
        <taxon>Metazoa</taxon>
        <taxon>Spiralia</taxon>
        <taxon>Lophotrochozoa</taxon>
        <taxon>Annelida</taxon>
        <taxon>Polychaeta</taxon>
        <taxon>Sedentaria</taxon>
        <taxon>Canalipalpata</taxon>
        <taxon>Sabellida</taxon>
        <taxon>Siboglinidae</taxon>
        <taxon>Ridgeia</taxon>
    </lineage>
</organism>
<evidence type="ECO:0000313" key="1">
    <source>
        <dbReference type="EMBL" id="KAK2175620.1"/>
    </source>
</evidence>
<dbReference type="EMBL" id="JAODUO010000718">
    <property type="protein sequence ID" value="KAK2175620.1"/>
    <property type="molecule type" value="Genomic_DNA"/>
</dbReference>
<sequence>MNFEDSRLYRAIVDEGVSTVAAKVRELTESGRDVTIRDAHARTFLHVMVIEHADKFNDPHAVAAVYQVCLAGIDVNARDDAGDTALHHLVRQPGNWRILVALLR</sequence>
<dbReference type="Proteomes" id="UP001209878">
    <property type="component" value="Unassembled WGS sequence"/>
</dbReference>
<evidence type="ECO:0000313" key="2">
    <source>
        <dbReference type="Proteomes" id="UP001209878"/>
    </source>
</evidence>
<dbReference type="InterPro" id="IPR036770">
    <property type="entry name" value="Ankyrin_rpt-contain_sf"/>
</dbReference>